<accession>A0A330GXC1</accession>
<evidence type="ECO:0000256" key="2">
    <source>
        <dbReference type="ARBA" id="ARBA00022723"/>
    </source>
</evidence>
<reference evidence="5 6" key="2">
    <citation type="submission" date="2018-07" db="EMBL/GenBank/DDBJ databases">
        <title>Diversity of Mesorhizobium strains in Brazil.</title>
        <authorList>
            <person name="Helene L.C.F."/>
            <person name="Dall'Agnol R."/>
            <person name="Delamuta J.R.M."/>
            <person name="Hungria M."/>
        </authorList>
    </citation>
    <scope>NUCLEOTIDE SEQUENCE [LARGE SCALE GENOMIC DNA]</scope>
    <source>
        <strain evidence="5 6">CNPSo 3140</strain>
    </source>
</reference>
<protein>
    <submittedName>
        <fullName evidence="5">Damage-inducible protein DinB</fullName>
    </submittedName>
</protein>
<proteinExistence type="inferred from homology"/>
<evidence type="ECO:0000313" key="5">
    <source>
        <dbReference type="EMBL" id="RAZ80008.1"/>
    </source>
</evidence>
<feature type="binding site" evidence="3">
    <location>
        <position position="46"/>
    </location>
    <ligand>
        <name>a divalent metal cation</name>
        <dbReference type="ChEBI" id="CHEBI:60240"/>
    </ligand>
</feature>
<name>A0A330GXC1_9HYPH</name>
<evidence type="ECO:0000256" key="3">
    <source>
        <dbReference type="PIRSR" id="PIRSR607837-1"/>
    </source>
</evidence>
<dbReference type="OrthoDB" id="9807509at2"/>
<dbReference type="PANTHER" id="PTHR37302">
    <property type="entry name" value="SLR1116 PROTEIN"/>
    <property type="match status" value="1"/>
</dbReference>
<dbReference type="GO" id="GO:0046872">
    <property type="term" value="F:metal ion binding"/>
    <property type="evidence" value="ECO:0007669"/>
    <property type="project" value="UniProtKB-KW"/>
</dbReference>
<dbReference type="RefSeq" id="WP_112125575.1">
    <property type="nucleotide sequence ID" value="NZ_QMBQ01000001.1"/>
</dbReference>
<dbReference type="AlphaFoldDB" id="A0A330GXC1"/>
<evidence type="ECO:0000313" key="6">
    <source>
        <dbReference type="Proteomes" id="UP000251956"/>
    </source>
</evidence>
<dbReference type="InterPro" id="IPR007837">
    <property type="entry name" value="DinB"/>
</dbReference>
<dbReference type="EMBL" id="QMBQ01000001">
    <property type="protein sequence ID" value="RAZ80008.1"/>
    <property type="molecule type" value="Genomic_DNA"/>
</dbReference>
<comment type="similarity">
    <text evidence="1">Belongs to the DinB family.</text>
</comment>
<dbReference type="Proteomes" id="UP000251956">
    <property type="component" value="Unassembled WGS sequence"/>
</dbReference>
<organism evidence="5 6">
    <name type="scientific">Mesorhizobium atlanticum</name>
    <dbReference type="NCBI Taxonomy" id="2233532"/>
    <lineage>
        <taxon>Bacteria</taxon>
        <taxon>Pseudomonadati</taxon>
        <taxon>Pseudomonadota</taxon>
        <taxon>Alphaproteobacteria</taxon>
        <taxon>Hyphomicrobiales</taxon>
        <taxon>Phyllobacteriaceae</taxon>
        <taxon>Mesorhizobium</taxon>
    </lineage>
</organism>
<feature type="binding site" evidence="3">
    <location>
        <position position="130"/>
    </location>
    <ligand>
        <name>a divalent metal cation</name>
        <dbReference type="ChEBI" id="CHEBI:60240"/>
    </ligand>
</feature>
<keyword evidence="6" id="KW-1185">Reference proteome</keyword>
<dbReference type="PANTHER" id="PTHR37302:SF1">
    <property type="entry name" value="PROTEIN DINB"/>
    <property type="match status" value="1"/>
</dbReference>
<sequence>MSAKTLLKSLLAYQAWANDELVETLAGLDPSHGAGERHAALRLMNHIHVVSRIFAAHLSGVAHGYASDNTPDTPEPRALRANLAEIDRWYLDYLETISEQALAEQIAFTFTDGDKGCMTRQEMLTHVVLHGGYHRGEVGRMLAGIAVSPPWDTYAVHLHRAEPARRLQGERRSTEIDGGPEYEL</sequence>
<dbReference type="Gene3D" id="1.20.120.450">
    <property type="entry name" value="dinb family like domain"/>
    <property type="match status" value="1"/>
</dbReference>
<evidence type="ECO:0000256" key="1">
    <source>
        <dbReference type="ARBA" id="ARBA00008635"/>
    </source>
</evidence>
<feature type="compositionally biased region" description="Basic and acidic residues" evidence="4">
    <location>
        <begin position="165"/>
        <end position="175"/>
    </location>
</feature>
<dbReference type="Pfam" id="PF05163">
    <property type="entry name" value="DinB"/>
    <property type="match status" value="1"/>
</dbReference>
<evidence type="ECO:0000256" key="4">
    <source>
        <dbReference type="SAM" id="MobiDB-lite"/>
    </source>
</evidence>
<keyword evidence="2 3" id="KW-0479">Metal-binding</keyword>
<gene>
    <name evidence="5" type="ORF">DPM35_01555</name>
</gene>
<reference evidence="6" key="1">
    <citation type="submission" date="2018-06" db="EMBL/GenBank/DDBJ databases">
        <authorList>
            <person name="Helene L.C."/>
            <person name="Dall'Agnol R."/>
            <person name="Delamuta J.R."/>
            <person name="Hungria M."/>
        </authorList>
    </citation>
    <scope>NUCLEOTIDE SEQUENCE [LARGE SCALE GENOMIC DNA]</scope>
    <source>
        <strain evidence="6">CNPSo 3140</strain>
    </source>
</reference>
<comment type="caution">
    <text evidence="5">The sequence shown here is derived from an EMBL/GenBank/DDBJ whole genome shotgun (WGS) entry which is preliminary data.</text>
</comment>
<dbReference type="SUPFAM" id="SSF109854">
    <property type="entry name" value="DinB/YfiT-like putative metalloenzymes"/>
    <property type="match status" value="1"/>
</dbReference>
<feature type="binding site" evidence="3">
    <location>
        <position position="134"/>
    </location>
    <ligand>
        <name>a divalent metal cation</name>
        <dbReference type="ChEBI" id="CHEBI:60240"/>
    </ligand>
</feature>
<feature type="region of interest" description="Disordered" evidence="4">
    <location>
        <begin position="165"/>
        <end position="184"/>
    </location>
</feature>
<dbReference type="InterPro" id="IPR034660">
    <property type="entry name" value="DinB/YfiT-like"/>
</dbReference>